<name>A0AAV3RTA4_LITER</name>
<organism evidence="1 2">
    <name type="scientific">Lithospermum erythrorhizon</name>
    <name type="common">Purple gromwell</name>
    <name type="synonym">Lithospermum officinale var. erythrorhizon</name>
    <dbReference type="NCBI Taxonomy" id="34254"/>
    <lineage>
        <taxon>Eukaryota</taxon>
        <taxon>Viridiplantae</taxon>
        <taxon>Streptophyta</taxon>
        <taxon>Embryophyta</taxon>
        <taxon>Tracheophyta</taxon>
        <taxon>Spermatophyta</taxon>
        <taxon>Magnoliopsida</taxon>
        <taxon>eudicotyledons</taxon>
        <taxon>Gunneridae</taxon>
        <taxon>Pentapetalae</taxon>
        <taxon>asterids</taxon>
        <taxon>lamiids</taxon>
        <taxon>Boraginales</taxon>
        <taxon>Boraginaceae</taxon>
        <taxon>Boraginoideae</taxon>
        <taxon>Lithospermeae</taxon>
        <taxon>Lithospermum</taxon>
    </lineage>
</organism>
<evidence type="ECO:0000313" key="2">
    <source>
        <dbReference type="Proteomes" id="UP001454036"/>
    </source>
</evidence>
<protein>
    <submittedName>
        <fullName evidence="1">Uncharacterized protein</fullName>
    </submittedName>
</protein>
<dbReference type="Proteomes" id="UP001454036">
    <property type="component" value="Unassembled WGS sequence"/>
</dbReference>
<proteinExistence type="predicted"/>
<dbReference type="AlphaFoldDB" id="A0AAV3RTA4"/>
<evidence type="ECO:0000313" key="1">
    <source>
        <dbReference type="EMBL" id="GAA0184941.1"/>
    </source>
</evidence>
<keyword evidence="2" id="KW-1185">Reference proteome</keyword>
<sequence length="95" mass="10962">MDAAGQERKLQLNELEELRLDAYENGKIFKKRTKYYHDKLIVRKNLEPGKLKSRWSGPFVIKPVYPHGVIEVESLTTGSVFKGSEVIDFVDFCES</sequence>
<accession>A0AAV3RTA4</accession>
<reference evidence="1 2" key="1">
    <citation type="submission" date="2024-01" db="EMBL/GenBank/DDBJ databases">
        <title>The complete chloroplast genome sequence of Lithospermum erythrorhizon: insights into the phylogenetic relationship among Boraginaceae species and the maternal lineages of purple gromwells.</title>
        <authorList>
            <person name="Okada T."/>
            <person name="Watanabe K."/>
        </authorList>
    </citation>
    <scope>NUCLEOTIDE SEQUENCE [LARGE SCALE GENOMIC DNA]</scope>
</reference>
<dbReference type="EMBL" id="BAABME010012287">
    <property type="protein sequence ID" value="GAA0184941.1"/>
    <property type="molecule type" value="Genomic_DNA"/>
</dbReference>
<gene>
    <name evidence="1" type="ORF">LIER_32229</name>
</gene>
<comment type="caution">
    <text evidence="1">The sequence shown here is derived from an EMBL/GenBank/DDBJ whole genome shotgun (WGS) entry which is preliminary data.</text>
</comment>